<evidence type="ECO:0000313" key="3">
    <source>
        <dbReference type="Proteomes" id="UP000247498"/>
    </source>
</evidence>
<evidence type="ECO:0000256" key="1">
    <source>
        <dbReference type="SAM" id="MobiDB-lite"/>
    </source>
</evidence>
<reference evidence="2 3" key="1">
    <citation type="journal article" date="2018" name="Sci. Rep.">
        <title>Raphidocelis subcapitata (=Pseudokirchneriella subcapitata) provides an insight into genome evolution and environmental adaptations in the Sphaeropleales.</title>
        <authorList>
            <person name="Suzuki S."/>
            <person name="Yamaguchi H."/>
            <person name="Nakajima N."/>
            <person name="Kawachi M."/>
        </authorList>
    </citation>
    <scope>NUCLEOTIDE SEQUENCE [LARGE SCALE GENOMIC DNA]</scope>
    <source>
        <strain evidence="2 3">NIES-35</strain>
    </source>
</reference>
<evidence type="ECO:0000313" key="2">
    <source>
        <dbReference type="EMBL" id="GBF89920.1"/>
    </source>
</evidence>
<dbReference type="Proteomes" id="UP000247498">
    <property type="component" value="Unassembled WGS sequence"/>
</dbReference>
<name>A0A2V0NWH3_9CHLO</name>
<proteinExistence type="predicted"/>
<gene>
    <name evidence="2" type="ORF">Rsub_02624</name>
</gene>
<dbReference type="OrthoDB" id="537003at2759"/>
<feature type="compositionally biased region" description="Polar residues" evidence="1">
    <location>
        <begin position="75"/>
        <end position="90"/>
    </location>
</feature>
<comment type="caution">
    <text evidence="2">The sequence shown here is derived from an EMBL/GenBank/DDBJ whole genome shotgun (WGS) entry which is preliminary data.</text>
</comment>
<protein>
    <submittedName>
        <fullName evidence="2">Uncharacterized protein</fullName>
    </submittedName>
</protein>
<organism evidence="2 3">
    <name type="scientific">Raphidocelis subcapitata</name>
    <dbReference type="NCBI Taxonomy" id="307507"/>
    <lineage>
        <taxon>Eukaryota</taxon>
        <taxon>Viridiplantae</taxon>
        <taxon>Chlorophyta</taxon>
        <taxon>core chlorophytes</taxon>
        <taxon>Chlorophyceae</taxon>
        <taxon>CS clade</taxon>
        <taxon>Sphaeropleales</taxon>
        <taxon>Selenastraceae</taxon>
        <taxon>Raphidocelis</taxon>
    </lineage>
</organism>
<keyword evidence="3" id="KW-1185">Reference proteome</keyword>
<dbReference type="AlphaFoldDB" id="A0A2V0NWH3"/>
<feature type="region of interest" description="Disordered" evidence="1">
    <location>
        <begin position="73"/>
        <end position="126"/>
    </location>
</feature>
<sequence length="256" mass="25869">MQPNSWLGSAGSLQPQQRAARAHAAAWRRAAGASAAATVLCMAAAEPAHARSGAAKRPPRVQQILDHLKSHPMGVTSQPLQYDAEPSTQLPPCVTGLSPDDALPPPRRGGGGDEAAEAGPPVRGSPAARDAAYVHALIHRQEGSCDGEFGSGFSNANYWYAAAAAATHPIAPPLAAAARAAAGADPELRRHADALGAGGGFDAPRFVSLCQRAAGAGAGAGARDAALPAFCERVMASEVRLLLDHCYAAAAGGGAR</sequence>
<accession>A0A2V0NWH3</accession>
<dbReference type="EMBL" id="BDRX01000013">
    <property type="protein sequence ID" value="GBF89920.1"/>
    <property type="molecule type" value="Genomic_DNA"/>
</dbReference>
<dbReference type="InParanoid" id="A0A2V0NWH3"/>